<dbReference type="VEuPathDB" id="VectorBase:AFUN016468"/>
<feature type="signal peptide" evidence="1">
    <location>
        <begin position="1"/>
        <end position="22"/>
    </location>
</feature>
<evidence type="ECO:0000313" key="2">
    <source>
        <dbReference type="EnsemblMetazoa" id="AFUN016468-PA"/>
    </source>
</evidence>
<proteinExistence type="predicted"/>
<protein>
    <submittedName>
        <fullName evidence="2">Uncharacterized protein</fullName>
    </submittedName>
</protein>
<evidence type="ECO:0000256" key="1">
    <source>
        <dbReference type="SAM" id="SignalP"/>
    </source>
</evidence>
<dbReference type="EnsemblMetazoa" id="AFUN016468-RA">
    <property type="protein sequence ID" value="AFUN016468-PA"/>
    <property type="gene ID" value="AFUN016468"/>
</dbReference>
<accession>A0A1Y9HDY2</accession>
<dbReference type="AlphaFoldDB" id="A0A1Y9HDY2"/>
<dbReference type="STRING" id="62324.A0A1Y9HDY2"/>
<sequence length="261" mass="29733">MGSMHILCAIWLLFVIINFNECNRTKTDVISDVASTVYEERLNETRLEYQRRVRDPNKHISIRLLRYFVFGGILQAISEDTGISRTELVTGGASTLQDQSSGKGIDRIDAAHVIRVSSINKKLMEKNESLYTALKNYIGHTQNVVKDVNVWRGIGGKIDHFQSSNLTLLANIDFNGTLTDLNRDIVLVLQATFRKIVDTYVLMKSYKTSDTSKKKELEDMKETVYLVNESMLFKNGTAGYIMVKDGNFTKRYNRKRSRSNG</sequence>
<keyword evidence="1" id="KW-0732">Signal</keyword>
<reference evidence="2" key="1">
    <citation type="submission" date="2020-05" db="UniProtKB">
        <authorList>
            <consortium name="EnsemblMetazoa"/>
        </authorList>
    </citation>
    <scope>IDENTIFICATION</scope>
    <source>
        <strain evidence="2">FUMOZ</strain>
    </source>
</reference>
<organism evidence="2">
    <name type="scientific">Anopheles funestus</name>
    <name type="common">African malaria mosquito</name>
    <dbReference type="NCBI Taxonomy" id="62324"/>
    <lineage>
        <taxon>Eukaryota</taxon>
        <taxon>Metazoa</taxon>
        <taxon>Ecdysozoa</taxon>
        <taxon>Arthropoda</taxon>
        <taxon>Hexapoda</taxon>
        <taxon>Insecta</taxon>
        <taxon>Pterygota</taxon>
        <taxon>Neoptera</taxon>
        <taxon>Endopterygota</taxon>
        <taxon>Diptera</taxon>
        <taxon>Nematocera</taxon>
        <taxon>Culicoidea</taxon>
        <taxon>Culicidae</taxon>
        <taxon>Anophelinae</taxon>
        <taxon>Anopheles</taxon>
    </lineage>
</organism>
<name>A0A1Y9HDY2_ANOFN</name>
<dbReference type="VEuPathDB" id="VectorBase:AFUN2_012291"/>
<feature type="chain" id="PRO_5012667200" evidence="1">
    <location>
        <begin position="23"/>
        <end position="261"/>
    </location>
</feature>